<dbReference type="AlphaFoldDB" id="R0LNY1"/>
<feature type="region of interest" description="Disordered" evidence="1">
    <location>
        <begin position="51"/>
        <end position="102"/>
    </location>
</feature>
<keyword evidence="3" id="KW-1185">Reference proteome</keyword>
<feature type="compositionally biased region" description="Basic and acidic residues" evidence="1">
    <location>
        <begin position="59"/>
        <end position="70"/>
    </location>
</feature>
<sequence length="192" mass="21073">MEFWLVSGIPLETDFSKETQQAIFTGQYKSSCCPVGNSWPTILGLKLGSTKDCSGQRTTGEDSHICKEQKQQQPDTEQQAQKLTAQDSDGKPLQTGRSWPSRDICIRTEDNKLLPSPQTTKLCSTLPTPRDPPGEPPAAMQMFQSFPRWSSRTTSSSSSAPFPLLPKAFRAAAGFSNFSGERHTPGRCSSAR</sequence>
<reference evidence="3" key="1">
    <citation type="journal article" date="2013" name="Nat. Genet.">
        <title>The duck genome and transcriptome provide insight into an avian influenza virus reservoir species.</title>
        <authorList>
            <person name="Huang Y."/>
            <person name="Li Y."/>
            <person name="Burt D.W."/>
            <person name="Chen H."/>
            <person name="Zhang Y."/>
            <person name="Qian W."/>
            <person name="Kim H."/>
            <person name="Gan S."/>
            <person name="Zhao Y."/>
            <person name="Li J."/>
            <person name="Yi K."/>
            <person name="Feng H."/>
            <person name="Zhu P."/>
            <person name="Li B."/>
            <person name="Liu Q."/>
            <person name="Fairley S."/>
            <person name="Magor K.E."/>
            <person name="Du Z."/>
            <person name="Hu X."/>
            <person name="Goodman L."/>
            <person name="Tafer H."/>
            <person name="Vignal A."/>
            <person name="Lee T."/>
            <person name="Kim K.W."/>
            <person name="Sheng Z."/>
            <person name="An Y."/>
            <person name="Searle S."/>
            <person name="Herrero J."/>
            <person name="Groenen M.A."/>
            <person name="Crooijmans R.P."/>
            <person name="Faraut T."/>
            <person name="Cai Q."/>
            <person name="Webster R.G."/>
            <person name="Aldridge J.R."/>
            <person name="Warren W.C."/>
            <person name="Bartschat S."/>
            <person name="Kehr S."/>
            <person name="Marz M."/>
            <person name="Stadler P.F."/>
            <person name="Smith J."/>
            <person name="Kraus R.H."/>
            <person name="Zhao Y."/>
            <person name="Ren L."/>
            <person name="Fei J."/>
            <person name="Morisson M."/>
            <person name="Kaiser P."/>
            <person name="Griffin D.K."/>
            <person name="Rao M."/>
            <person name="Pitel F."/>
            <person name="Wang J."/>
            <person name="Li N."/>
        </authorList>
    </citation>
    <scope>NUCLEOTIDE SEQUENCE [LARGE SCALE GENOMIC DNA]</scope>
</reference>
<protein>
    <submittedName>
        <fullName evidence="2">Uncharacterized protein</fullName>
    </submittedName>
</protein>
<dbReference type="EMBL" id="KB742991">
    <property type="protein sequence ID" value="EOB02153.1"/>
    <property type="molecule type" value="Genomic_DNA"/>
</dbReference>
<name>R0LNY1_ANAPL</name>
<feature type="compositionally biased region" description="Low complexity" evidence="1">
    <location>
        <begin position="71"/>
        <end position="81"/>
    </location>
</feature>
<feature type="region of interest" description="Disordered" evidence="1">
    <location>
        <begin position="116"/>
        <end position="142"/>
    </location>
</feature>
<accession>R0LNY1</accession>
<gene>
    <name evidence="2" type="ORF">Anapl_13456</name>
</gene>
<evidence type="ECO:0000313" key="3">
    <source>
        <dbReference type="Proteomes" id="UP000296049"/>
    </source>
</evidence>
<proteinExistence type="predicted"/>
<evidence type="ECO:0000256" key="1">
    <source>
        <dbReference type="SAM" id="MobiDB-lite"/>
    </source>
</evidence>
<organism evidence="2 3">
    <name type="scientific">Anas platyrhynchos</name>
    <name type="common">Mallard</name>
    <name type="synonym">Anas boschas</name>
    <dbReference type="NCBI Taxonomy" id="8839"/>
    <lineage>
        <taxon>Eukaryota</taxon>
        <taxon>Metazoa</taxon>
        <taxon>Chordata</taxon>
        <taxon>Craniata</taxon>
        <taxon>Vertebrata</taxon>
        <taxon>Euteleostomi</taxon>
        <taxon>Archelosauria</taxon>
        <taxon>Archosauria</taxon>
        <taxon>Dinosauria</taxon>
        <taxon>Saurischia</taxon>
        <taxon>Theropoda</taxon>
        <taxon>Coelurosauria</taxon>
        <taxon>Aves</taxon>
        <taxon>Neognathae</taxon>
        <taxon>Galloanserae</taxon>
        <taxon>Anseriformes</taxon>
        <taxon>Anatidae</taxon>
        <taxon>Anatinae</taxon>
        <taxon>Anas</taxon>
    </lineage>
</organism>
<feature type="compositionally biased region" description="Polar residues" evidence="1">
    <location>
        <begin position="116"/>
        <end position="127"/>
    </location>
</feature>
<dbReference type="Proteomes" id="UP000296049">
    <property type="component" value="Unassembled WGS sequence"/>
</dbReference>
<evidence type="ECO:0000313" key="2">
    <source>
        <dbReference type="EMBL" id="EOB02153.1"/>
    </source>
</evidence>